<dbReference type="Gene3D" id="3.20.20.80">
    <property type="entry name" value="Glycosidases"/>
    <property type="match status" value="1"/>
</dbReference>
<proteinExistence type="predicted"/>
<accession>A0A6A7A4I7</accession>
<keyword evidence="4" id="KW-1185">Reference proteome</keyword>
<organism evidence="3 4">
    <name type="scientific">Ophiobolus disseminans</name>
    <dbReference type="NCBI Taxonomy" id="1469910"/>
    <lineage>
        <taxon>Eukaryota</taxon>
        <taxon>Fungi</taxon>
        <taxon>Dikarya</taxon>
        <taxon>Ascomycota</taxon>
        <taxon>Pezizomycotina</taxon>
        <taxon>Dothideomycetes</taxon>
        <taxon>Pleosporomycetidae</taxon>
        <taxon>Pleosporales</taxon>
        <taxon>Pleosporineae</taxon>
        <taxon>Phaeosphaeriaceae</taxon>
        <taxon>Ophiobolus</taxon>
    </lineage>
</organism>
<dbReference type="GO" id="GO:0009277">
    <property type="term" value="C:fungal-type cell wall"/>
    <property type="evidence" value="ECO:0007669"/>
    <property type="project" value="TreeGrafter"/>
</dbReference>
<reference evidence="3" key="1">
    <citation type="journal article" date="2020" name="Stud. Mycol.">
        <title>101 Dothideomycetes genomes: a test case for predicting lifestyles and emergence of pathogens.</title>
        <authorList>
            <person name="Haridas S."/>
            <person name="Albert R."/>
            <person name="Binder M."/>
            <person name="Bloem J."/>
            <person name="Labutti K."/>
            <person name="Salamov A."/>
            <person name="Andreopoulos B."/>
            <person name="Baker S."/>
            <person name="Barry K."/>
            <person name="Bills G."/>
            <person name="Bluhm B."/>
            <person name="Cannon C."/>
            <person name="Castanera R."/>
            <person name="Culley D."/>
            <person name="Daum C."/>
            <person name="Ezra D."/>
            <person name="Gonzalez J."/>
            <person name="Henrissat B."/>
            <person name="Kuo A."/>
            <person name="Liang C."/>
            <person name="Lipzen A."/>
            <person name="Lutzoni F."/>
            <person name="Magnuson J."/>
            <person name="Mondo S."/>
            <person name="Nolan M."/>
            <person name="Ohm R."/>
            <person name="Pangilinan J."/>
            <person name="Park H.-J."/>
            <person name="Ramirez L."/>
            <person name="Alfaro M."/>
            <person name="Sun H."/>
            <person name="Tritt A."/>
            <person name="Yoshinaga Y."/>
            <person name="Zwiers L.-H."/>
            <person name="Turgeon B."/>
            <person name="Goodwin S."/>
            <person name="Spatafora J."/>
            <person name="Crous P."/>
            <person name="Grigoriev I."/>
        </authorList>
    </citation>
    <scope>NUCLEOTIDE SEQUENCE</scope>
    <source>
        <strain evidence="3">CBS 113818</strain>
    </source>
</reference>
<evidence type="ECO:0000313" key="3">
    <source>
        <dbReference type="EMBL" id="KAF2828211.1"/>
    </source>
</evidence>
<feature type="domain" description="Asl1-like glycosyl hydrolase catalytic" evidence="2">
    <location>
        <begin position="43"/>
        <end position="293"/>
    </location>
</feature>
<dbReference type="GO" id="GO:0071966">
    <property type="term" value="P:fungal-type cell wall polysaccharide metabolic process"/>
    <property type="evidence" value="ECO:0007669"/>
    <property type="project" value="TreeGrafter"/>
</dbReference>
<evidence type="ECO:0000313" key="4">
    <source>
        <dbReference type="Proteomes" id="UP000799424"/>
    </source>
</evidence>
<dbReference type="InterPro" id="IPR017853">
    <property type="entry name" value="GH"/>
</dbReference>
<dbReference type="AlphaFoldDB" id="A0A6A7A4I7"/>
<dbReference type="SUPFAM" id="SSF51445">
    <property type="entry name" value="(Trans)glycosidases"/>
    <property type="match status" value="1"/>
</dbReference>
<name>A0A6A7A4I7_9PLEO</name>
<protein>
    <recommendedName>
        <fullName evidence="2">Asl1-like glycosyl hydrolase catalytic domain-containing protein</fullName>
    </recommendedName>
</protein>
<feature type="chain" id="PRO_5025694946" description="Asl1-like glycosyl hydrolase catalytic domain-containing protein" evidence="1">
    <location>
        <begin position="31"/>
        <end position="334"/>
    </location>
</feature>
<keyword evidence="1" id="KW-0732">Signal</keyword>
<dbReference type="PANTHER" id="PTHR34154:SF3">
    <property type="entry name" value="ALKALI-SENSITIVE LINKAGE PROTEIN 1"/>
    <property type="match status" value="1"/>
</dbReference>
<dbReference type="OrthoDB" id="5959761at2759"/>
<gene>
    <name evidence="3" type="ORF">CC86DRAFT_206811</name>
</gene>
<feature type="signal peptide" evidence="1">
    <location>
        <begin position="1"/>
        <end position="30"/>
    </location>
</feature>
<sequence>MTQNELHPRHSWRISKQALYTILLASSALAQTSKRGLASINTHISDIRLLSTSPSPLSWYYNWSPYANTNQIPADRLQFVPMIHGIDATQSSQTEQVIRGLPQSSTHLLSFNEPDGTTGSGGSSIKPEDAAKAYIEYVVPFRTGKSGGRNWKISHPVTTGSPNGLNWLRKFNESCYKIDKTNGCPTDFIAAHWYGAYVGLTAWLGTLNEFYNTNSSSSSDLKIWVTEMAVPQQSADATTQMMNQTLPYLDKLEYVEKYAWFGAFRTNDANAWTGNGVALFANDGGLTKAGATYLGSGFTEGQKGEGAESAAMEMRVSLGMVLLVSACIIVVGAL</sequence>
<dbReference type="Pfam" id="PF11790">
    <property type="entry name" value="Glyco_hydro_cc"/>
    <property type="match status" value="1"/>
</dbReference>
<evidence type="ECO:0000259" key="2">
    <source>
        <dbReference type="Pfam" id="PF11790"/>
    </source>
</evidence>
<dbReference type="InterPro" id="IPR053183">
    <property type="entry name" value="ASL1"/>
</dbReference>
<dbReference type="InterPro" id="IPR024655">
    <property type="entry name" value="Asl1_glyco_hydro_catalytic"/>
</dbReference>
<evidence type="ECO:0000256" key="1">
    <source>
        <dbReference type="SAM" id="SignalP"/>
    </source>
</evidence>
<dbReference type="Proteomes" id="UP000799424">
    <property type="component" value="Unassembled WGS sequence"/>
</dbReference>
<dbReference type="EMBL" id="MU006223">
    <property type="protein sequence ID" value="KAF2828211.1"/>
    <property type="molecule type" value="Genomic_DNA"/>
</dbReference>
<dbReference type="PANTHER" id="PTHR34154">
    <property type="entry name" value="ALKALI-SENSITIVE LINKAGE PROTEIN 1"/>
    <property type="match status" value="1"/>
</dbReference>